<reference evidence="4 5" key="1">
    <citation type="submission" date="2013-01" db="EMBL/GenBank/DDBJ databases">
        <authorList>
            <person name="Harkins D.M."/>
            <person name="Durkin A.S."/>
            <person name="Brinkac L.M."/>
            <person name="Haft D.H."/>
            <person name="Selengut J.D."/>
            <person name="Sanka R."/>
            <person name="DePew J."/>
            <person name="Purushe J."/>
            <person name="Tulsiani S.M."/>
            <person name="Graham G.C."/>
            <person name="Burns M.-A."/>
            <person name="Dohnt M.F."/>
            <person name="Smythe L.D."/>
            <person name="McKay D.B."/>
            <person name="Craig S.B."/>
            <person name="Vinetz J.M."/>
            <person name="Sutton G.G."/>
            <person name="Nierman W.C."/>
            <person name="Fouts D.E."/>
        </authorList>
    </citation>
    <scope>NUCLEOTIDE SEQUENCE [LARGE SCALE GENOMIC DNA]</scope>
    <source>
        <strain evidence="4 5">LT2116</strain>
    </source>
</reference>
<evidence type="ECO:0000313" key="5">
    <source>
        <dbReference type="Proteomes" id="UP000011770"/>
    </source>
</evidence>
<accession>M3H4G4</accession>
<dbReference type="Proteomes" id="UP000011770">
    <property type="component" value="Unassembled WGS sequence"/>
</dbReference>
<keyword evidence="1" id="KW-0547">Nucleotide-binding</keyword>
<evidence type="ECO:0000313" key="4">
    <source>
        <dbReference type="EMBL" id="EMF83660.1"/>
    </source>
</evidence>
<proteinExistence type="predicted"/>
<dbReference type="Gene3D" id="1.10.287.380">
    <property type="entry name" value="Valyl-tRNA synthetase, C-terminal domain"/>
    <property type="match status" value="1"/>
</dbReference>
<protein>
    <recommendedName>
        <fullName evidence="3">ABC transporter Uup C-terminal domain-containing protein</fullName>
    </recommendedName>
</protein>
<evidence type="ECO:0000256" key="1">
    <source>
        <dbReference type="ARBA" id="ARBA00022741"/>
    </source>
</evidence>
<comment type="caution">
    <text evidence="4">The sequence shown here is derived from an EMBL/GenBank/DDBJ whole genome shotgun (WGS) entry which is preliminary data.</text>
</comment>
<sequence>MDVLETEIFSLEEEERKLTEILQSGTGKPNELAAVGNRLTEIHTVLPSKLERWEELQNLL</sequence>
<dbReference type="AlphaFoldDB" id="M3H4G4"/>
<dbReference type="Pfam" id="PF16326">
    <property type="entry name" value="ABC_tran_CTD"/>
    <property type="match status" value="1"/>
</dbReference>
<name>M3H4G4_9LEPT</name>
<keyword evidence="2" id="KW-0067">ATP-binding</keyword>
<dbReference type="GO" id="GO:0003677">
    <property type="term" value="F:DNA binding"/>
    <property type="evidence" value="ECO:0007669"/>
    <property type="project" value="InterPro"/>
</dbReference>
<evidence type="ECO:0000256" key="2">
    <source>
        <dbReference type="ARBA" id="ARBA00022840"/>
    </source>
</evidence>
<dbReference type="GO" id="GO:0005524">
    <property type="term" value="F:ATP binding"/>
    <property type="evidence" value="ECO:0007669"/>
    <property type="project" value="UniProtKB-KW"/>
</dbReference>
<dbReference type="InterPro" id="IPR037118">
    <property type="entry name" value="Val-tRNA_synth_C_sf"/>
</dbReference>
<evidence type="ECO:0000259" key="3">
    <source>
        <dbReference type="Pfam" id="PF16326"/>
    </source>
</evidence>
<feature type="domain" description="ABC transporter Uup C-terminal" evidence="3">
    <location>
        <begin position="2"/>
        <end position="57"/>
    </location>
</feature>
<dbReference type="EMBL" id="AHOR02000012">
    <property type="protein sequence ID" value="EMF83660.1"/>
    <property type="molecule type" value="Genomic_DNA"/>
</dbReference>
<gene>
    <name evidence="4" type="ORF">LEP1GSC188_1248</name>
</gene>
<organism evidence="4 5">
    <name type="scientific">Leptospira weilii serovar Topaz str. LT2116</name>
    <dbReference type="NCBI Taxonomy" id="1088540"/>
    <lineage>
        <taxon>Bacteria</taxon>
        <taxon>Pseudomonadati</taxon>
        <taxon>Spirochaetota</taxon>
        <taxon>Spirochaetia</taxon>
        <taxon>Leptospirales</taxon>
        <taxon>Leptospiraceae</taxon>
        <taxon>Leptospira</taxon>
    </lineage>
</organism>
<dbReference type="InterPro" id="IPR032524">
    <property type="entry name" value="ABC_tran_C"/>
</dbReference>